<feature type="repeat" description="TPR" evidence="3">
    <location>
        <begin position="118"/>
        <end position="151"/>
    </location>
</feature>
<keyword evidence="1" id="KW-0677">Repeat</keyword>
<keyword evidence="2 3" id="KW-0802">TPR repeat</keyword>
<dbReference type="RefSeq" id="WP_113033640.1">
    <property type="nucleotide sequence ID" value="NZ_QMFB01000016.1"/>
</dbReference>
<dbReference type="InterPro" id="IPR019734">
    <property type="entry name" value="TPR_rpt"/>
</dbReference>
<dbReference type="InterPro" id="IPR011990">
    <property type="entry name" value="TPR-like_helical_dom_sf"/>
</dbReference>
<name>A0A329MKV2_9BACL</name>
<dbReference type="GO" id="GO:0051879">
    <property type="term" value="F:Hsp90 protein binding"/>
    <property type="evidence" value="ECO:0007669"/>
    <property type="project" value="TreeGrafter"/>
</dbReference>
<dbReference type="Gene3D" id="1.25.40.10">
    <property type="entry name" value="Tetratricopeptide repeat domain"/>
    <property type="match status" value="2"/>
</dbReference>
<dbReference type="Pfam" id="PF13432">
    <property type="entry name" value="TPR_16"/>
    <property type="match status" value="1"/>
</dbReference>
<dbReference type="SUPFAM" id="SSF48452">
    <property type="entry name" value="TPR-like"/>
    <property type="match status" value="1"/>
</dbReference>
<dbReference type="InterPro" id="IPR013105">
    <property type="entry name" value="TPR_2"/>
</dbReference>
<dbReference type="PANTHER" id="PTHR22904:SF523">
    <property type="entry name" value="STRESS-INDUCED-PHOSPHOPROTEIN 1"/>
    <property type="match status" value="1"/>
</dbReference>
<reference evidence="4 5" key="1">
    <citation type="journal article" date="2009" name="Int. J. Syst. Evol. Microbiol.">
        <title>Paenibacillus contaminans sp. nov., isolated from a contaminated laboratory plate.</title>
        <authorList>
            <person name="Chou J.H."/>
            <person name="Lee J.H."/>
            <person name="Lin M.C."/>
            <person name="Chang P.S."/>
            <person name="Arun A.B."/>
            <person name="Young C.C."/>
            <person name="Chen W.M."/>
        </authorList>
    </citation>
    <scope>NUCLEOTIDE SEQUENCE [LARGE SCALE GENOMIC DNA]</scope>
    <source>
        <strain evidence="4 5">CKOBP-6</strain>
    </source>
</reference>
<evidence type="ECO:0000313" key="4">
    <source>
        <dbReference type="EMBL" id="RAV18497.1"/>
    </source>
</evidence>
<comment type="caution">
    <text evidence="4">The sequence shown here is derived from an EMBL/GenBank/DDBJ whole genome shotgun (WGS) entry which is preliminary data.</text>
</comment>
<protein>
    <submittedName>
        <fullName evidence="4">Uncharacterized protein</fullName>
    </submittedName>
</protein>
<feature type="repeat" description="TPR" evidence="3">
    <location>
        <begin position="3"/>
        <end position="36"/>
    </location>
</feature>
<sequence length="175" mass="19979">MSGEMYIQEAYEAILVNDFERAIACFEQAIRRSPDNGGYHYKLSVTFARSNRLNKAVEHARRACELEPDNVTYGIHLRHIQSRLLIEQAEKYFDGDSEQLFMAVTLLKEAVRLDPLSFNAYLLQGVSYGALGEYADAIQAIKEALNLEPDNASGLRLLAEYERLFISNMRLRHTT</sequence>
<dbReference type="SMART" id="SM00028">
    <property type="entry name" value="TPR"/>
    <property type="match status" value="3"/>
</dbReference>
<accession>A0A329MKV2</accession>
<dbReference type="OrthoDB" id="2658522at2"/>
<gene>
    <name evidence="4" type="ORF">DQG23_24655</name>
</gene>
<evidence type="ECO:0000313" key="5">
    <source>
        <dbReference type="Proteomes" id="UP000250369"/>
    </source>
</evidence>
<dbReference type="PROSITE" id="PS50293">
    <property type="entry name" value="TPR_REGION"/>
    <property type="match status" value="1"/>
</dbReference>
<dbReference type="PROSITE" id="PS50005">
    <property type="entry name" value="TPR"/>
    <property type="match status" value="3"/>
</dbReference>
<dbReference type="Proteomes" id="UP000250369">
    <property type="component" value="Unassembled WGS sequence"/>
</dbReference>
<keyword evidence="5" id="KW-1185">Reference proteome</keyword>
<dbReference type="PANTHER" id="PTHR22904">
    <property type="entry name" value="TPR REPEAT CONTAINING PROTEIN"/>
    <property type="match status" value="1"/>
</dbReference>
<dbReference type="EMBL" id="QMFB01000016">
    <property type="protein sequence ID" value="RAV18497.1"/>
    <property type="molecule type" value="Genomic_DNA"/>
</dbReference>
<dbReference type="AlphaFoldDB" id="A0A329MKV2"/>
<evidence type="ECO:0000256" key="2">
    <source>
        <dbReference type="ARBA" id="ARBA00022803"/>
    </source>
</evidence>
<proteinExistence type="predicted"/>
<evidence type="ECO:0000256" key="1">
    <source>
        <dbReference type="ARBA" id="ARBA00022737"/>
    </source>
</evidence>
<feature type="repeat" description="TPR" evidence="3">
    <location>
        <begin position="37"/>
        <end position="70"/>
    </location>
</feature>
<evidence type="ECO:0000256" key="3">
    <source>
        <dbReference type="PROSITE-ProRule" id="PRU00339"/>
    </source>
</evidence>
<dbReference type="Pfam" id="PF07719">
    <property type="entry name" value="TPR_2"/>
    <property type="match status" value="1"/>
</dbReference>
<organism evidence="4 5">
    <name type="scientific">Paenibacillus contaminans</name>
    <dbReference type="NCBI Taxonomy" id="450362"/>
    <lineage>
        <taxon>Bacteria</taxon>
        <taxon>Bacillati</taxon>
        <taxon>Bacillota</taxon>
        <taxon>Bacilli</taxon>
        <taxon>Bacillales</taxon>
        <taxon>Paenibacillaceae</taxon>
        <taxon>Paenibacillus</taxon>
    </lineage>
</organism>